<dbReference type="AlphaFoldDB" id="A0A0B0PFV6"/>
<reference evidence="2" key="1">
    <citation type="submission" date="2014-09" db="EMBL/GenBank/DDBJ databases">
        <authorList>
            <person name="Mudge J."/>
            <person name="Ramaraj T."/>
            <person name="Lindquist I.E."/>
            <person name="Bharti A.K."/>
            <person name="Sundararajan A."/>
            <person name="Cameron C.T."/>
            <person name="Woodward J.E."/>
            <person name="May G.D."/>
            <person name="Brubaker C."/>
            <person name="Broadhvest J."/>
            <person name="Wilkins T.A."/>
        </authorList>
    </citation>
    <scope>NUCLEOTIDE SEQUENCE</scope>
    <source>
        <strain evidence="2">cv. AKA8401</strain>
    </source>
</reference>
<organism evidence="1 2">
    <name type="scientific">Gossypium arboreum</name>
    <name type="common">Tree cotton</name>
    <name type="synonym">Gossypium nanking</name>
    <dbReference type="NCBI Taxonomy" id="29729"/>
    <lineage>
        <taxon>Eukaryota</taxon>
        <taxon>Viridiplantae</taxon>
        <taxon>Streptophyta</taxon>
        <taxon>Embryophyta</taxon>
        <taxon>Tracheophyta</taxon>
        <taxon>Spermatophyta</taxon>
        <taxon>Magnoliopsida</taxon>
        <taxon>eudicotyledons</taxon>
        <taxon>Gunneridae</taxon>
        <taxon>Pentapetalae</taxon>
        <taxon>rosids</taxon>
        <taxon>malvids</taxon>
        <taxon>Malvales</taxon>
        <taxon>Malvaceae</taxon>
        <taxon>Malvoideae</taxon>
        <taxon>Gossypium</taxon>
    </lineage>
</organism>
<protein>
    <submittedName>
        <fullName evidence="1">Uncharacterized protein</fullName>
    </submittedName>
</protein>
<dbReference type="Proteomes" id="UP000032142">
    <property type="component" value="Unassembled WGS sequence"/>
</dbReference>
<proteinExistence type="predicted"/>
<keyword evidence="2" id="KW-1185">Reference proteome</keyword>
<evidence type="ECO:0000313" key="1">
    <source>
        <dbReference type="EMBL" id="KHG23792.1"/>
    </source>
</evidence>
<dbReference type="EMBL" id="KN426299">
    <property type="protein sequence ID" value="KHG23792.1"/>
    <property type="molecule type" value="Genomic_DNA"/>
</dbReference>
<gene>
    <name evidence="1" type="ORF">F383_10217</name>
</gene>
<sequence length="45" mass="5086">MCFCVRPYLGYSISVICDPCKTMAGLWLQCATCDYVQDHSFTMAL</sequence>
<name>A0A0B0PFV6_GOSAR</name>
<evidence type="ECO:0000313" key="2">
    <source>
        <dbReference type="Proteomes" id="UP000032142"/>
    </source>
</evidence>
<accession>A0A0B0PFV6</accession>